<dbReference type="AlphaFoldDB" id="A0A2U2HPD0"/>
<evidence type="ECO:0000313" key="2">
    <source>
        <dbReference type="EMBL" id="PWF49368.1"/>
    </source>
</evidence>
<comment type="caution">
    <text evidence="2">The sequence shown here is derived from an EMBL/GenBank/DDBJ whole genome shotgun (WGS) entry which is preliminary data.</text>
</comment>
<proteinExistence type="predicted"/>
<protein>
    <submittedName>
        <fullName evidence="2">Uncharacterized protein</fullName>
    </submittedName>
</protein>
<sequence>MEAHQEVIGFTSFSFERFNWVPVFQRNKSLKIMFMYARKWREDNKKNITTFLQNGGVLTVVLPNYKNPKIIQAIGLHHESSEAIIKKKVEAAALAYLDYAARFPGQVELFFIDRMPSVALYLFADEAIFTLQPNIPYKSSVGTIRMRQGVLYKCMEAEFDRITTEFNTRHVRKLTASTANPLSDQAGSAGERRASALPPPLK</sequence>
<evidence type="ECO:0000313" key="3">
    <source>
        <dbReference type="Proteomes" id="UP000241421"/>
    </source>
</evidence>
<dbReference type="Proteomes" id="UP000241421">
    <property type="component" value="Unassembled WGS sequence"/>
</dbReference>
<dbReference type="EMBL" id="PXWF02000092">
    <property type="protein sequence ID" value="PWF49368.1"/>
    <property type="molecule type" value="Genomic_DNA"/>
</dbReference>
<reference evidence="2 3" key="1">
    <citation type="submission" date="2018-04" db="EMBL/GenBank/DDBJ databases">
        <title>Massilia violaceinigra sp. nov., a novel purple-pigmented bacterium isolated from Tianshan glacier, Xinjiang, China.</title>
        <authorList>
            <person name="Wang H."/>
        </authorList>
    </citation>
    <scope>NUCLEOTIDE SEQUENCE [LARGE SCALE GENOMIC DNA]</scope>
    <source>
        <strain evidence="2 3">B448-2</strain>
    </source>
</reference>
<evidence type="ECO:0000256" key="1">
    <source>
        <dbReference type="SAM" id="MobiDB-lite"/>
    </source>
</evidence>
<gene>
    <name evidence="2" type="ORF">C7C56_007020</name>
</gene>
<accession>A0A2U2HPD0</accession>
<feature type="region of interest" description="Disordered" evidence="1">
    <location>
        <begin position="180"/>
        <end position="202"/>
    </location>
</feature>
<organism evidence="2 3">
    <name type="scientific">Massilia glaciei</name>
    <dbReference type="NCBI Taxonomy" id="1524097"/>
    <lineage>
        <taxon>Bacteria</taxon>
        <taxon>Pseudomonadati</taxon>
        <taxon>Pseudomonadota</taxon>
        <taxon>Betaproteobacteria</taxon>
        <taxon>Burkholderiales</taxon>
        <taxon>Oxalobacteraceae</taxon>
        <taxon>Telluria group</taxon>
        <taxon>Massilia</taxon>
    </lineage>
</organism>
<name>A0A2U2HPD0_9BURK</name>
<keyword evidence="3" id="KW-1185">Reference proteome</keyword>